<evidence type="ECO:0000313" key="4">
    <source>
        <dbReference type="EMBL" id="PDO10557.1"/>
    </source>
</evidence>
<dbReference type="Proteomes" id="UP000243688">
    <property type="component" value="Unassembled WGS sequence"/>
</dbReference>
<keyword evidence="1" id="KW-0547">Nucleotide-binding</keyword>
<accession>A0A2A6E1D8</accession>
<dbReference type="Pfam" id="PF12469">
    <property type="entry name" value="Cmr2_N"/>
    <property type="match status" value="1"/>
</dbReference>
<dbReference type="EMBL" id="MOXJ01000013">
    <property type="protein sequence ID" value="PDO10557.1"/>
    <property type="molecule type" value="Genomic_DNA"/>
</dbReference>
<dbReference type="GO" id="GO:0051607">
    <property type="term" value="P:defense response to virus"/>
    <property type="evidence" value="ECO:0007669"/>
    <property type="project" value="UniProtKB-KW"/>
</dbReference>
<dbReference type="Pfam" id="PF22335">
    <property type="entry name" value="Cas10-Cmr2_palm2"/>
    <property type="match status" value="1"/>
</dbReference>
<dbReference type="InterPro" id="IPR024615">
    <property type="entry name" value="CRISPR-assoc_Cmr2_N"/>
</dbReference>
<dbReference type="InterPro" id="IPR054767">
    <property type="entry name" value="Cas10-Cmr2_palm2"/>
</dbReference>
<dbReference type="NCBIfam" id="TIGR02577">
    <property type="entry name" value="cas_TM1794_Cmr2"/>
    <property type="match status" value="1"/>
</dbReference>
<dbReference type="InterPro" id="IPR000160">
    <property type="entry name" value="GGDEF_dom"/>
</dbReference>
<keyword evidence="2" id="KW-0051">Antiviral defense</keyword>
<gene>
    <name evidence="4" type="ORF">BLM47_06705</name>
</gene>
<feature type="domain" description="GGDEF" evidence="3">
    <location>
        <begin position="269"/>
        <end position="416"/>
    </location>
</feature>
<proteinExistence type="predicted"/>
<protein>
    <submittedName>
        <fullName evidence="4">Type III-B CRISPR-associated protein Cas10/Cmr2</fullName>
    </submittedName>
</protein>
<evidence type="ECO:0000256" key="2">
    <source>
        <dbReference type="ARBA" id="ARBA00023118"/>
    </source>
</evidence>
<evidence type="ECO:0000256" key="1">
    <source>
        <dbReference type="ARBA" id="ARBA00022741"/>
    </source>
</evidence>
<evidence type="ECO:0000313" key="5">
    <source>
        <dbReference type="Proteomes" id="UP000243688"/>
    </source>
</evidence>
<dbReference type="PROSITE" id="PS50887">
    <property type="entry name" value="GGDEF"/>
    <property type="match status" value="1"/>
</dbReference>
<dbReference type="AlphaFoldDB" id="A0A2A6E1D8"/>
<comment type="caution">
    <text evidence="4">The sequence shown here is derived from an EMBL/GenBank/DDBJ whole genome shotgun (WGS) entry which is preliminary data.</text>
</comment>
<organism evidence="4 5">
    <name type="scientific">Candidatus Reconcilbacillus cellulovorans</name>
    <dbReference type="NCBI Taxonomy" id="1906605"/>
    <lineage>
        <taxon>Bacteria</taxon>
        <taxon>Bacillati</taxon>
        <taxon>Bacillota</taxon>
        <taxon>Bacilli</taxon>
        <taxon>Bacillales</taxon>
        <taxon>Paenibacillaceae</taxon>
        <taxon>Candidatus Reconcilbacillus</taxon>
    </lineage>
</organism>
<dbReference type="InterPro" id="IPR043128">
    <property type="entry name" value="Rev_trsase/Diguanyl_cyclase"/>
</dbReference>
<evidence type="ECO:0000259" key="3">
    <source>
        <dbReference type="PROSITE" id="PS50887"/>
    </source>
</evidence>
<dbReference type="GO" id="GO:0000166">
    <property type="term" value="F:nucleotide binding"/>
    <property type="evidence" value="ECO:0007669"/>
    <property type="project" value="UniProtKB-KW"/>
</dbReference>
<dbReference type="Gene3D" id="3.30.70.270">
    <property type="match status" value="1"/>
</dbReference>
<dbReference type="InterPro" id="IPR038242">
    <property type="entry name" value="Cmr2_N"/>
</dbReference>
<reference evidence="4 5" key="1">
    <citation type="submission" date="2016-12" db="EMBL/GenBank/DDBJ databases">
        <title>Candidatus Reconcilibacillus cellulovorans genome.</title>
        <authorList>
            <person name="Kolinko S."/>
            <person name="Wu Y.-W."/>
            <person name="Tachea F."/>
            <person name="Denzel E."/>
            <person name="Hiras J."/>
            <person name="Baecker N."/>
            <person name="Chan L.J."/>
            <person name="Eichorst S.A."/>
            <person name="Frey D."/>
            <person name="Adams P.D."/>
            <person name="Pray T."/>
            <person name="Tanjore D."/>
            <person name="Petzold C.J."/>
            <person name="Gladden J.M."/>
            <person name="Simmons B.A."/>
            <person name="Singer S.W."/>
        </authorList>
    </citation>
    <scope>NUCLEOTIDE SEQUENCE [LARGE SCALE GENOMIC DNA]</scope>
    <source>
        <strain evidence="4">JTherm</strain>
    </source>
</reference>
<dbReference type="InterPro" id="IPR013407">
    <property type="entry name" value="CRISPR-assoc_prot_Cmr2"/>
</dbReference>
<dbReference type="Gene3D" id="3.30.70.2220">
    <property type="entry name" value="CRISPR-Cas system, Cmr2 subunit, D1 domain, cysteine cluster"/>
    <property type="match status" value="1"/>
</dbReference>
<sequence>MAVMSIGPVQSFIAASRKTEDLWAGSYILSHLAAEALKSFPEDEFQAVSPKRPNDGATDIASLPNRILLVTQPESTFTAEQLAQKMRTVAKYVRFQFERICASAVEEAFERSAPFFDEFKQKAKHQAAAAIEVFWAIEPFHGEDGFDRAKAVLERRLASAKNDRVFGPDEQNGAICTVCGEREALWGRGGSWSKQLEQYGKRECFGDPVDREERDVSGSVRRVSRIREGECLCGVCLGKRMARNFYKREIPGFAFPSFPSTLDIAGGGTYVAFLMMDGDDMGGWFSGERRSRHPEPMSPIRWQTWVSDRLARYSRQRVDLIVRRFGGERAKTVYAGGDDVLAILPPERVLQVAGELRKTFGSADGLDPSATSSIALVIAHEKAPLSHVLKYLRQLEKRAKAYRSPDGRRHKDALAIAVMARSGEIHEAVVPWRLESGDWTVDRLNRWVDDLERHLSDTFYYRFAEAFMPLVGSSVSGMFRKSAGAGRIRPTGDRVRDDDLMRTELERLIRRSLKTGETSVDAGRYAEELVELHADMSSTIEWLHLISILTFIRRIRKKQKGGSAEHVV</sequence>
<name>A0A2A6E1D8_9BACL</name>